<dbReference type="EMBL" id="CP003587">
    <property type="protein sequence ID" value="AGY59078.1"/>
    <property type="molecule type" value="Genomic_DNA"/>
</dbReference>
<dbReference type="PATRIC" id="fig|1183438.3.peg.2793"/>
<gene>
    <name evidence="2" type="ORF">GKIL_2832</name>
</gene>
<dbReference type="eggNOG" id="COG3268">
    <property type="taxonomic scope" value="Bacteria"/>
</dbReference>
<dbReference type="AlphaFoldDB" id="U5QJL3"/>
<dbReference type="STRING" id="1183438.GKIL_2832"/>
<dbReference type="PANTHER" id="PTHR43781">
    <property type="entry name" value="SACCHAROPINE DEHYDROGENASE"/>
    <property type="match status" value="1"/>
</dbReference>
<dbReference type="InterPro" id="IPR036291">
    <property type="entry name" value="NAD(P)-bd_dom_sf"/>
</dbReference>
<dbReference type="Gene3D" id="3.40.50.720">
    <property type="entry name" value="NAD(P)-binding Rossmann-like Domain"/>
    <property type="match status" value="1"/>
</dbReference>
<dbReference type="SUPFAM" id="SSF51735">
    <property type="entry name" value="NAD(P)-binding Rossmann-fold domains"/>
    <property type="match status" value="1"/>
</dbReference>
<evidence type="ECO:0000313" key="2">
    <source>
        <dbReference type="EMBL" id="AGY59078.1"/>
    </source>
</evidence>
<dbReference type="InterPro" id="IPR005097">
    <property type="entry name" value="Sacchrp_dh_NADP-bd"/>
</dbReference>
<dbReference type="Pfam" id="PF03435">
    <property type="entry name" value="Sacchrp_dh_NADP"/>
    <property type="match status" value="1"/>
</dbReference>
<evidence type="ECO:0000313" key="3">
    <source>
        <dbReference type="Proteomes" id="UP000017396"/>
    </source>
</evidence>
<dbReference type="KEGG" id="glj:GKIL_2832"/>
<keyword evidence="3" id="KW-1185">Reference proteome</keyword>
<proteinExistence type="predicted"/>
<feature type="domain" description="Saccharopine dehydrogenase NADP binding" evidence="1">
    <location>
        <begin position="8"/>
        <end position="125"/>
    </location>
</feature>
<dbReference type="OrthoDB" id="4420885at2"/>
<dbReference type="Proteomes" id="UP000017396">
    <property type="component" value="Chromosome"/>
</dbReference>
<accession>U5QJL3</accession>
<name>U5QJL3_GLOK1</name>
<reference evidence="2 3" key="1">
    <citation type="journal article" date="2013" name="PLoS ONE">
        <title>Cultivation and Complete Genome Sequencing of Gloeobacter kilaueensis sp. nov., from a Lava Cave in Kilauea Caldera, Hawai'i.</title>
        <authorList>
            <person name="Saw J.H."/>
            <person name="Schatz M."/>
            <person name="Brown M.V."/>
            <person name="Kunkel D.D."/>
            <person name="Foster J.S."/>
            <person name="Shick H."/>
            <person name="Christensen S."/>
            <person name="Hou S."/>
            <person name="Wan X."/>
            <person name="Donachie S.P."/>
        </authorList>
    </citation>
    <scope>NUCLEOTIDE SEQUENCE [LARGE SCALE GENOMIC DNA]</scope>
    <source>
        <strain evidence="3">JS</strain>
    </source>
</reference>
<dbReference type="HOGENOM" id="CLU_046808_0_0_3"/>
<dbReference type="PANTHER" id="PTHR43781:SF1">
    <property type="entry name" value="SACCHAROPINE DEHYDROGENASE"/>
    <property type="match status" value="1"/>
</dbReference>
<organism evidence="2 3">
    <name type="scientific">Gloeobacter kilaueensis (strain ATCC BAA-2537 / CCAP 1431/1 / ULC 316 / JS1)</name>
    <dbReference type="NCBI Taxonomy" id="1183438"/>
    <lineage>
        <taxon>Bacteria</taxon>
        <taxon>Bacillati</taxon>
        <taxon>Cyanobacteriota</taxon>
        <taxon>Cyanophyceae</taxon>
        <taxon>Gloeobacterales</taxon>
        <taxon>Gloeobacteraceae</taxon>
        <taxon>Gloeobacter</taxon>
    </lineage>
</organism>
<dbReference type="RefSeq" id="WP_023174297.1">
    <property type="nucleotide sequence ID" value="NC_022600.1"/>
</dbReference>
<protein>
    <submittedName>
        <fullName evidence="2">Saccharopine dehydrogenase</fullName>
    </submittedName>
</protein>
<evidence type="ECO:0000259" key="1">
    <source>
        <dbReference type="Pfam" id="PF03435"/>
    </source>
</evidence>
<sequence length="350" mass="37515">MTTRQNFLLYGANGYTGGLIARKATEGGLRPVLAGRSQAVARLGAELGLEYRIFNLEDRAALDRALEEVVAVLHCAGPFVRTSGLMVAACLRTGTHYLDITGEVAVFEAAMARHEQAQRAGVMLMPGVGCDVVPTDCLAAYLAAQLPEADSLVLALQILNVVSRGTALTIVEGPYEGGLVRRDGILTPVPAGYKTRSFDFGAGAEEATTIPWGDLNTAFWQTGIPNIEAYLVLPPAARFLLFAGQWLGGVLRSEPVRNLQKQFIASGPPGPTEAERRAGVCRFWGEVTKEGRSVQARLRTVEGYTLTALTALLIAQKVLSGQFQPGFRTPAQVYGADLILEVEGSLREDL</sequence>